<dbReference type="PRINTS" id="PR00148">
    <property type="entry name" value="ENOLASE"/>
</dbReference>
<feature type="active site" description="Proton donor" evidence="11">
    <location>
        <position position="205"/>
    </location>
</feature>
<dbReference type="SFLD" id="SFLDS00001">
    <property type="entry name" value="Enolase"/>
    <property type="match status" value="1"/>
</dbReference>
<dbReference type="EC" id="4.2.1.11" evidence="3 11"/>
<dbReference type="CDD" id="cd03313">
    <property type="entry name" value="enolase"/>
    <property type="match status" value="1"/>
</dbReference>
<feature type="binding site" evidence="11">
    <location>
        <position position="314"/>
    </location>
    <ligand>
        <name>Mg(2+)</name>
        <dbReference type="ChEBI" id="CHEBI:18420"/>
    </ligand>
</feature>
<proteinExistence type="inferred from homology"/>
<evidence type="ECO:0000256" key="8">
    <source>
        <dbReference type="ARBA" id="ARBA00023152"/>
    </source>
</evidence>
<dbReference type="SFLD" id="SFLDF00002">
    <property type="entry name" value="enolase"/>
    <property type="match status" value="1"/>
</dbReference>
<evidence type="ECO:0000256" key="4">
    <source>
        <dbReference type="ARBA" id="ARBA00017068"/>
    </source>
</evidence>
<dbReference type="Gene3D" id="3.20.20.120">
    <property type="entry name" value="Enolase-like C-terminal domain"/>
    <property type="match status" value="1"/>
</dbReference>
<evidence type="ECO:0000256" key="7">
    <source>
        <dbReference type="ARBA" id="ARBA00022842"/>
    </source>
</evidence>
<dbReference type="InterPro" id="IPR020811">
    <property type="entry name" value="Enolase_N"/>
</dbReference>
<evidence type="ECO:0000256" key="1">
    <source>
        <dbReference type="ARBA" id="ARBA00005031"/>
    </source>
</evidence>
<reference evidence="14 15" key="1">
    <citation type="submission" date="2023-08" db="EMBL/GenBank/DDBJ databases">
        <title>Complete genome sequence of Geobacillus thermodenitrificans K1041, a genetically tractable strain representative of the genus Geobacillus.</title>
        <authorList>
            <person name="Kani S."/>
            <person name="Suzuki H."/>
        </authorList>
    </citation>
    <scope>NUCLEOTIDE SEQUENCE [LARGE SCALE GENOMIC DNA]</scope>
    <source>
        <strain evidence="14 15">K1041</strain>
    </source>
</reference>
<feature type="binding site" evidence="11">
    <location>
        <position position="339"/>
    </location>
    <ligand>
        <name>(2R)-2-phosphoglycerate</name>
        <dbReference type="ChEBI" id="CHEBI:58289"/>
    </ligand>
</feature>
<evidence type="ECO:0000259" key="12">
    <source>
        <dbReference type="SMART" id="SM01192"/>
    </source>
</evidence>
<keyword evidence="6 11" id="KW-0479">Metal-binding</keyword>
<protein>
    <recommendedName>
        <fullName evidence="4 11">Enolase</fullName>
        <ecNumber evidence="3 11">4.2.1.11</ecNumber>
    </recommendedName>
    <alternativeName>
        <fullName evidence="11">2-phospho-D-glycerate hydro-lyase</fullName>
    </alternativeName>
    <alternativeName>
        <fullName evidence="11">2-phosphoglycerate dehydratase</fullName>
    </alternativeName>
</protein>
<feature type="domain" description="Enolase N-terminal" evidence="13">
    <location>
        <begin position="4"/>
        <end position="134"/>
    </location>
</feature>
<evidence type="ECO:0000313" key="15">
    <source>
        <dbReference type="Proteomes" id="UP001297580"/>
    </source>
</evidence>
<dbReference type="PANTHER" id="PTHR11902">
    <property type="entry name" value="ENOLASE"/>
    <property type="match status" value="1"/>
</dbReference>
<dbReference type="EMBL" id="CP133461">
    <property type="protein sequence ID" value="WMV75894.1"/>
    <property type="molecule type" value="Genomic_DNA"/>
</dbReference>
<comment type="cofactor">
    <cofactor evidence="11">
        <name>Mg(2+)</name>
        <dbReference type="ChEBI" id="CHEBI:18420"/>
    </cofactor>
    <text evidence="11">Binds a second Mg(2+) ion via substrate during catalysis.</text>
</comment>
<accession>A0ABY9QAG9</accession>
<dbReference type="Pfam" id="PF00113">
    <property type="entry name" value="Enolase_C"/>
    <property type="match status" value="1"/>
</dbReference>
<keyword evidence="7 11" id="KW-0460">Magnesium</keyword>
<evidence type="ECO:0000256" key="3">
    <source>
        <dbReference type="ARBA" id="ARBA00012058"/>
    </source>
</evidence>
<dbReference type="SFLD" id="SFLDG00178">
    <property type="entry name" value="enolase"/>
    <property type="match status" value="1"/>
</dbReference>
<dbReference type="Proteomes" id="UP001297580">
    <property type="component" value="Chromosome"/>
</dbReference>
<evidence type="ECO:0000256" key="2">
    <source>
        <dbReference type="ARBA" id="ARBA00009604"/>
    </source>
</evidence>
<dbReference type="SUPFAM" id="SSF54826">
    <property type="entry name" value="Enolase N-terminal domain-like"/>
    <property type="match status" value="1"/>
</dbReference>
<comment type="function">
    <text evidence="11">Catalyzes the reversible conversion of 2-phosphoglycerate (2-PG) into phosphoenolpyruvate (PEP). It is essential for the degradation of carbohydrates via glycolysis.</text>
</comment>
<evidence type="ECO:0000256" key="5">
    <source>
        <dbReference type="ARBA" id="ARBA00022525"/>
    </source>
</evidence>
<dbReference type="SMART" id="SM01192">
    <property type="entry name" value="Enolase_C"/>
    <property type="match status" value="1"/>
</dbReference>
<evidence type="ECO:0000259" key="13">
    <source>
        <dbReference type="SMART" id="SM01193"/>
    </source>
</evidence>
<gene>
    <name evidence="11 14" type="primary">eno</name>
    <name evidence="14" type="ORF">HSX42_17000</name>
</gene>
<dbReference type="InterPro" id="IPR020809">
    <property type="entry name" value="Enolase_CS"/>
</dbReference>
<dbReference type="PIRSF" id="PIRSF001400">
    <property type="entry name" value="Enolase"/>
    <property type="match status" value="1"/>
</dbReference>
<evidence type="ECO:0000256" key="6">
    <source>
        <dbReference type="ARBA" id="ARBA00022723"/>
    </source>
</evidence>
<keyword evidence="9 11" id="KW-0456">Lyase</keyword>
<dbReference type="SMART" id="SM01193">
    <property type="entry name" value="Enolase_N"/>
    <property type="match status" value="1"/>
</dbReference>
<feature type="binding site" evidence="11">
    <location>
        <position position="287"/>
    </location>
    <ligand>
        <name>Mg(2+)</name>
        <dbReference type="ChEBI" id="CHEBI:18420"/>
    </ligand>
</feature>
<sequence>MSAIIDVYAREVLDSRGNPTVEVEVYTEEGGFGRALVPSGASTGEYEAVELRDGDKNRYLGKGVLKAVENVNEVIAPEIIGLEVTDQVAIDRALIELDGTENKGKLGANAILGVSLAVARAAADELGLPLYQYLGGFNAKTLPVPMMNILNGGAHADNNVDIQEFMIMPVGAESFREALRMGAEIFHSLKAVLKAKGYNTAVGDEGGFAPNLKSNEEALQTIIEAIEKAGYKPGEQVMLAMDVASSELYNKEDGKYHLEGEGVVKTSEEMVAWYEELVSKYPIISIEDGLDENDWEGHKLLTERLGHKVQLVGDDLFVTNTKKLAEGIEKGVGNSILIKVNQIGTLTETFDAIEMAKRAGYTAVVSHRSGETEDSTIADIAVATNAGQIKTGAPSRTDRVAKYNQLLRIEDELGHTAIYQGIRSFYNLKK</sequence>
<keyword evidence="5 11" id="KW-0964">Secreted</keyword>
<keyword evidence="15" id="KW-1185">Reference proteome</keyword>
<feature type="binding site" evidence="11">
    <location>
        <position position="368"/>
    </location>
    <ligand>
        <name>(2R)-2-phosphoglycerate</name>
        <dbReference type="ChEBI" id="CHEBI:58289"/>
    </ligand>
</feature>
<feature type="binding site" evidence="11">
    <location>
        <position position="242"/>
    </location>
    <ligand>
        <name>Mg(2+)</name>
        <dbReference type="ChEBI" id="CHEBI:18420"/>
    </ligand>
</feature>
<feature type="domain" description="Enolase C-terminal TIM barrel" evidence="12">
    <location>
        <begin position="139"/>
        <end position="427"/>
    </location>
</feature>
<comment type="pathway">
    <text evidence="1 11">Carbohydrate degradation; glycolysis; pyruvate from D-glyceraldehyde 3-phosphate: step 4/5.</text>
</comment>
<comment type="catalytic activity">
    <reaction evidence="10">
        <text>(2R)-2-phosphoglycerate = phosphoenolpyruvate + H2O</text>
        <dbReference type="Rhea" id="RHEA:10164"/>
        <dbReference type="ChEBI" id="CHEBI:15377"/>
        <dbReference type="ChEBI" id="CHEBI:58289"/>
        <dbReference type="ChEBI" id="CHEBI:58702"/>
        <dbReference type="EC" id="4.2.1.11"/>
    </reaction>
    <physiologicalReaction direction="left-to-right" evidence="10">
        <dbReference type="Rhea" id="RHEA:10165"/>
    </physiologicalReaction>
</comment>
<keyword evidence="8 11" id="KW-0324">Glycolysis</keyword>
<dbReference type="HAMAP" id="MF_00318">
    <property type="entry name" value="Enolase"/>
    <property type="match status" value="1"/>
</dbReference>
<dbReference type="GO" id="GO:0004634">
    <property type="term" value="F:phosphopyruvate hydratase activity"/>
    <property type="evidence" value="ECO:0007669"/>
    <property type="project" value="UniProtKB-EC"/>
</dbReference>
<dbReference type="InterPro" id="IPR000941">
    <property type="entry name" value="Enolase"/>
</dbReference>
<evidence type="ECO:0000256" key="10">
    <source>
        <dbReference type="ARBA" id="ARBA00048951"/>
    </source>
</evidence>
<name>A0ABY9QAG9_GEOTD</name>
<dbReference type="InterPro" id="IPR036849">
    <property type="entry name" value="Enolase-like_C_sf"/>
</dbReference>
<evidence type="ECO:0000313" key="14">
    <source>
        <dbReference type="EMBL" id="WMV75894.1"/>
    </source>
</evidence>
<organism evidence="14 15">
    <name type="scientific">Geobacillus thermodenitrificans</name>
    <dbReference type="NCBI Taxonomy" id="33940"/>
    <lineage>
        <taxon>Bacteria</taxon>
        <taxon>Bacillati</taxon>
        <taxon>Bacillota</taxon>
        <taxon>Bacilli</taxon>
        <taxon>Bacillales</taxon>
        <taxon>Anoxybacillaceae</taxon>
        <taxon>Geobacillus</taxon>
    </lineage>
</organism>
<feature type="binding site" evidence="11">
    <location>
        <position position="390"/>
    </location>
    <ligand>
        <name>(2R)-2-phosphoglycerate</name>
        <dbReference type="ChEBI" id="CHEBI:58289"/>
    </ligand>
</feature>
<dbReference type="PANTHER" id="PTHR11902:SF1">
    <property type="entry name" value="ENOLASE"/>
    <property type="match status" value="1"/>
</dbReference>
<feature type="binding site" evidence="11">
    <location>
        <position position="369"/>
    </location>
    <ligand>
        <name>(2R)-2-phosphoglycerate</name>
        <dbReference type="ChEBI" id="CHEBI:58289"/>
    </ligand>
</feature>
<dbReference type="Pfam" id="PF03952">
    <property type="entry name" value="Enolase_N"/>
    <property type="match status" value="1"/>
</dbReference>
<comment type="similarity">
    <text evidence="2 11">Belongs to the enolase family.</text>
</comment>
<evidence type="ECO:0000256" key="9">
    <source>
        <dbReference type="ARBA" id="ARBA00023239"/>
    </source>
</evidence>
<keyword evidence="11" id="KW-0963">Cytoplasm</keyword>
<dbReference type="RefSeq" id="WP_008880286.1">
    <property type="nucleotide sequence ID" value="NZ_CP017690.1"/>
</dbReference>
<comment type="subcellular location">
    <subcellularLocation>
        <location evidence="11">Cytoplasm</location>
    </subcellularLocation>
    <subcellularLocation>
        <location evidence="11">Secreted</location>
    </subcellularLocation>
    <subcellularLocation>
        <location evidence="11">Cell surface</location>
    </subcellularLocation>
    <text evidence="11">Fractions of enolase are present in both the cytoplasm and on the cell surface.</text>
</comment>
<dbReference type="SUPFAM" id="SSF51604">
    <property type="entry name" value="Enolase C-terminal domain-like"/>
    <property type="match status" value="1"/>
</dbReference>
<dbReference type="Gene3D" id="3.30.390.10">
    <property type="entry name" value="Enolase-like, N-terminal domain"/>
    <property type="match status" value="1"/>
</dbReference>
<dbReference type="GeneID" id="87622848"/>
<feature type="active site" description="Proton acceptor" evidence="11">
    <location>
        <position position="339"/>
    </location>
</feature>
<evidence type="ECO:0000256" key="11">
    <source>
        <dbReference type="HAMAP-Rule" id="MF_00318"/>
    </source>
</evidence>
<dbReference type="NCBIfam" id="TIGR01060">
    <property type="entry name" value="eno"/>
    <property type="match status" value="1"/>
</dbReference>
<dbReference type="InterPro" id="IPR029017">
    <property type="entry name" value="Enolase-like_N"/>
</dbReference>
<dbReference type="InterPro" id="IPR020810">
    <property type="entry name" value="Enolase_C"/>
</dbReference>
<feature type="binding site" evidence="11">
    <location>
        <position position="163"/>
    </location>
    <ligand>
        <name>(2R)-2-phosphoglycerate</name>
        <dbReference type="ChEBI" id="CHEBI:58289"/>
    </ligand>
</feature>
<dbReference type="PROSITE" id="PS00164">
    <property type="entry name" value="ENOLASE"/>
    <property type="match status" value="1"/>
</dbReference>